<feature type="compositionally biased region" description="Polar residues" evidence="5">
    <location>
        <begin position="43"/>
        <end position="55"/>
    </location>
</feature>
<dbReference type="GO" id="GO:0031201">
    <property type="term" value="C:SNARE complex"/>
    <property type="evidence" value="ECO:0007669"/>
    <property type="project" value="TreeGrafter"/>
</dbReference>
<dbReference type="GO" id="GO:0019905">
    <property type="term" value="F:syntaxin binding"/>
    <property type="evidence" value="ECO:0007669"/>
    <property type="project" value="TreeGrafter"/>
</dbReference>
<evidence type="ECO:0000256" key="4">
    <source>
        <dbReference type="ARBA" id="ARBA00022737"/>
    </source>
</evidence>
<keyword evidence="4" id="KW-0677">Repeat</keyword>
<gene>
    <name evidence="7" type="ORF">NP493_842g00024</name>
</gene>
<evidence type="ECO:0000256" key="1">
    <source>
        <dbReference type="ARBA" id="ARBA00008070"/>
    </source>
</evidence>
<dbReference type="InterPro" id="IPR001680">
    <property type="entry name" value="WD40_rpt"/>
</dbReference>
<organism evidence="7 8">
    <name type="scientific">Ridgeia piscesae</name>
    <name type="common">Tubeworm</name>
    <dbReference type="NCBI Taxonomy" id="27915"/>
    <lineage>
        <taxon>Eukaryota</taxon>
        <taxon>Metazoa</taxon>
        <taxon>Spiralia</taxon>
        <taxon>Lophotrochozoa</taxon>
        <taxon>Annelida</taxon>
        <taxon>Polychaeta</taxon>
        <taxon>Sedentaria</taxon>
        <taxon>Canalipalpata</taxon>
        <taxon>Sabellida</taxon>
        <taxon>Siboglinidae</taxon>
        <taxon>Ridgeia</taxon>
    </lineage>
</organism>
<dbReference type="PANTHER" id="PTHR10241">
    <property type="entry name" value="LETHAL 2 GIANT LARVAE PROTEIN"/>
    <property type="match status" value="1"/>
</dbReference>
<dbReference type="GO" id="GO:0005886">
    <property type="term" value="C:plasma membrane"/>
    <property type="evidence" value="ECO:0007669"/>
    <property type="project" value="TreeGrafter"/>
</dbReference>
<evidence type="ECO:0000256" key="5">
    <source>
        <dbReference type="SAM" id="MobiDB-lite"/>
    </source>
</evidence>
<name>A0AAD9KMG2_RIDPI</name>
<dbReference type="Pfam" id="PF08366">
    <property type="entry name" value="LLGL"/>
    <property type="match status" value="1"/>
</dbReference>
<comment type="similarity">
    <text evidence="1">Belongs to the WD repeat L(2)GL family.</text>
</comment>
<dbReference type="GO" id="GO:0006887">
    <property type="term" value="P:exocytosis"/>
    <property type="evidence" value="ECO:0007669"/>
    <property type="project" value="UniProtKB-KW"/>
</dbReference>
<dbReference type="SUPFAM" id="SSF50978">
    <property type="entry name" value="WD40 repeat-like"/>
    <property type="match status" value="1"/>
</dbReference>
<feature type="compositionally biased region" description="Basic residues" evidence="5">
    <location>
        <begin position="584"/>
        <end position="600"/>
    </location>
</feature>
<feature type="region of interest" description="Disordered" evidence="5">
    <location>
        <begin position="444"/>
        <end position="468"/>
    </location>
</feature>
<keyword evidence="3" id="KW-0853">WD repeat</keyword>
<dbReference type="EMBL" id="JAODUO010000842">
    <property type="protein sequence ID" value="KAK2173915.1"/>
    <property type="molecule type" value="Genomic_DNA"/>
</dbReference>
<feature type="compositionally biased region" description="Basic and acidic residues" evidence="5">
    <location>
        <begin position="659"/>
        <end position="689"/>
    </location>
</feature>
<sequence length="980" mass="106723">MWDLKTKLADVRFSCPEPITSISWHYEGRQFMCSHTDGSLTTWNTKTPQKPTSILTPHAKTGKDGKPEACRPIAKVEWKTAKNGEPYMIFSGGMANDKVCSAPSLTVMHSKNTTVLEMEHPIMGFITLCPTPWHHDLQDPYGIVVLLKSDLVVVDLLSSGYPCFENPYPMDIHESPVTGCLYLADCPHDLIPAFYSVGSKQKKTGFSDRQWPVRGGVWGTTTVSYPEIMITGHADGSLKFWDASAVTLQVLYKLKTGKLFDKTKCKNPEPDDDPFAVQHLFLCAESRLLGVAGLTHVLLFKFSKLEAVVECPVLEISVVYEVYDELDSPELEYPPMKTSIGNTSQQSGSVGSYCSSASEGKASSETMTCVKLKSGGRKWAAGYQPHLACVLCWNGPEPPPPITSLSVNSSYGLMAFGNECGLAIVDVTQKTVLLNLGTPDLYGSMDPYSRAPRSPKSKNQSPRTPGLENMTQLYNTEECRSPGATSDQPDTGDTAICQPRYAQYLSPFPDSVNMSATTPSNLVDAVTNDCIGDGGDRKLDVCPVTFSLSVFNSPSVDEGEHVANSPDPDPGSPDAVEGSNSRKSSLKQKHSKKLFRRGSTKSKDGSGGTPSPPAGDEDGVDKHSPFDLPSPTHMDSLSPTEEKEDTFKEDTTGENGLEEEMKTKEVEGKKSGKEKGDVGHGERVKEARKEPKRHQAIMRKISGTIMSGLMRLKSTSEVTDPEGINGHGHTHGHSHATDGGEDSKDSGHRDGDTKRGSEPKFDVIDLTSDDVALKPMLRKLSYSDHIWLDRTDGSSFSRSRSSSISSLESISKEAIQCLNFADAYSRKTDTVSSPCLWVGTTLGSVLVIPLGLPEGEARKSNPVIVSPSGTIFRLRGSILAMSFLDWNGILIPAMAEHWRDDTKEEGAKKTYTRQQSMSNMRTAARMSPTLSSEMSCDRQAPDKQLAIICSEKQARVSVCPLVSTSDDVNVLSVWPNQSVG</sequence>
<accession>A0AAD9KMG2</accession>
<dbReference type="InterPro" id="IPR015943">
    <property type="entry name" value="WD40/YVTN_repeat-like_dom_sf"/>
</dbReference>
<feature type="region of interest" description="Disordered" evidence="5">
    <location>
        <begin position="43"/>
        <end position="68"/>
    </location>
</feature>
<dbReference type="GO" id="GO:0006893">
    <property type="term" value="P:Golgi to plasma membrane transport"/>
    <property type="evidence" value="ECO:0007669"/>
    <property type="project" value="TreeGrafter"/>
</dbReference>
<comment type="caution">
    <text evidence="7">The sequence shown here is derived from an EMBL/GenBank/DDBJ whole genome shotgun (WGS) entry which is preliminary data.</text>
</comment>
<dbReference type="GO" id="GO:0045159">
    <property type="term" value="F:myosin II binding"/>
    <property type="evidence" value="ECO:0007669"/>
    <property type="project" value="TreeGrafter"/>
</dbReference>
<dbReference type="Gene3D" id="2.130.10.10">
    <property type="entry name" value="YVTN repeat-like/Quinoprotein amine dehydrogenase"/>
    <property type="match status" value="1"/>
</dbReference>
<dbReference type="InterPro" id="IPR036322">
    <property type="entry name" value="WD40_repeat_dom_sf"/>
</dbReference>
<dbReference type="PANTHER" id="PTHR10241:SF25">
    <property type="entry name" value="TOMOSYN, ISOFORM C"/>
    <property type="match status" value="1"/>
</dbReference>
<evidence type="ECO:0000313" key="7">
    <source>
        <dbReference type="EMBL" id="KAK2173915.1"/>
    </source>
</evidence>
<evidence type="ECO:0000256" key="2">
    <source>
        <dbReference type="ARBA" id="ARBA00022483"/>
    </source>
</evidence>
<evidence type="ECO:0000259" key="6">
    <source>
        <dbReference type="Pfam" id="PF08366"/>
    </source>
</evidence>
<dbReference type="Proteomes" id="UP001209878">
    <property type="component" value="Unassembled WGS sequence"/>
</dbReference>
<evidence type="ECO:0000313" key="8">
    <source>
        <dbReference type="Proteomes" id="UP001209878"/>
    </source>
</evidence>
<evidence type="ECO:0000256" key="3">
    <source>
        <dbReference type="ARBA" id="ARBA00022574"/>
    </source>
</evidence>
<dbReference type="InterPro" id="IPR000664">
    <property type="entry name" value="Lethal2_giant"/>
</dbReference>
<dbReference type="PRINTS" id="PR00962">
    <property type="entry name" value="LETHAL2GIANT"/>
</dbReference>
<feature type="compositionally biased region" description="Polar residues" evidence="5">
    <location>
        <begin position="457"/>
        <end position="468"/>
    </location>
</feature>
<feature type="domain" description="Lethal giant larvae homologue 2" evidence="6">
    <location>
        <begin position="59"/>
        <end position="162"/>
    </location>
</feature>
<proteinExistence type="inferred from homology"/>
<dbReference type="SMART" id="SM00320">
    <property type="entry name" value="WD40"/>
    <property type="match status" value="2"/>
</dbReference>
<protein>
    <recommendedName>
        <fullName evidence="6">Lethal giant larvae homologue 2 domain-containing protein</fullName>
    </recommendedName>
</protein>
<feature type="region of interest" description="Disordered" evidence="5">
    <location>
        <begin position="552"/>
        <end position="761"/>
    </location>
</feature>
<dbReference type="InterPro" id="IPR013577">
    <property type="entry name" value="LLGL2"/>
</dbReference>
<dbReference type="AlphaFoldDB" id="A0AAD9KMG2"/>
<dbReference type="GO" id="GO:0005096">
    <property type="term" value="F:GTPase activator activity"/>
    <property type="evidence" value="ECO:0007669"/>
    <property type="project" value="TreeGrafter"/>
</dbReference>
<keyword evidence="2" id="KW-0268">Exocytosis</keyword>
<keyword evidence="8" id="KW-1185">Reference proteome</keyword>
<reference evidence="7" key="1">
    <citation type="journal article" date="2023" name="Mol. Biol. Evol.">
        <title>Third-Generation Sequencing Reveals the Adaptive Role of the Epigenome in Three Deep-Sea Polychaetes.</title>
        <authorList>
            <person name="Perez M."/>
            <person name="Aroh O."/>
            <person name="Sun Y."/>
            <person name="Lan Y."/>
            <person name="Juniper S.K."/>
            <person name="Young C.R."/>
            <person name="Angers B."/>
            <person name="Qian P.Y."/>
        </authorList>
    </citation>
    <scope>NUCLEOTIDE SEQUENCE</scope>
    <source>
        <strain evidence="7">R07B-5</strain>
    </source>
</reference>
<feature type="compositionally biased region" description="Basic and acidic residues" evidence="5">
    <location>
        <begin position="735"/>
        <end position="761"/>
    </location>
</feature>